<organism evidence="4 5">
    <name type="scientific">Pseudokineococcus basanitobsidens</name>
    <dbReference type="NCBI Taxonomy" id="1926649"/>
    <lineage>
        <taxon>Bacteria</taxon>
        <taxon>Bacillati</taxon>
        <taxon>Actinomycetota</taxon>
        <taxon>Actinomycetes</taxon>
        <taxon>Kineosporiales</taxon>
        <taxon>Kineosporiaceae</taxon>
        <taxon>Pseudokineococcus</taxon>
    </lineage>
</organism>
<feature type="region of interest" description="Disordered" evidence="1">
    <location>
        <begin position="1"/>
        <end position="21"/>
    </location>
</feature>
<proteinExistence type="predicted"/>
<feature type="transmembrane region" description="Helical" evidence="2">
    <location>
        <begin position="76"/>
        <end position="96"/>
    </location>
</feature>
<protein>
    <submittedName>
        <fullName evidence="4">DUF6286 domain-containing protein</fullName>
    </submittedName>
</protein>
<keyword evidence="2" id="KW-0812">Transmembrane</keyword>
<dbReference type="InterPro" id="IPR046253">
    <property type="entry name" value="DUF6286"/>
</dbReference>
<comment type="caution">
    <text evidence="4">The sequence shown here is derived from an EMBL/GenBank/DDBJ whole genome shotgun (WGS) entry which is preliminary data.</text>
</comment>
<evidence type="ECO:0000313" key="5">
    <source>
        <dbReference type="Proteomes" id="UP001387100"/>
    </source>
</evidence>
<evidence type="ECO:0000256" key="1">
    <source>
        <dbReference type="SAM" id="MobiDB-lite"/>
    </source>
</evidence>
<feature type="domain" description="DUF6286" evidence="3">
    <location>
        <begin position="86"/>
        <end position="182"/>
    </location>
</feature>
<feature type="compositionally biased region" description="Basic and acidic residues" evidence="1">
    <location>
        <begin position="8"/>
        <end position="18"/>
    </location>
</feature>
<keyword evidence="5" id="KW-1185">Reference proteome</keyword>
<keyword evidence="2" id="KW-0472">Membrane</keyword>
<accession>A0ABU8RNG9</accession>
<evidence type="ECO:0000256" key="2">
    <source>
        <dbReference type="SAM" id="Phobius"/>
    </source>
</evidence>
<evidence type="ECO:0000313" key="4">
    <source>
        <dbReference type="EMBL" id="MEJ5946631.1"/>
    </source>
</evidence>
<gene>
    <name evidence="4" type="ORF">WDZ17_15135</name>
</gene>
<dbReference type="EMBL" id="JBBIAA010000028">
    <property type="protein sequence ID" value="MEJ5946631.1"/>
    <property type="molecule type" value="Genomic_DNA"/>
</dbReference>
<evidence type="ECO:0000259" key="3">
    <source>
        <dbReference type="Pfam" id="PF19803"/>
    </source>
</evidence>
<dbReference type="Pfam" id="PF19803">
    <property type="entry name" value="DUF6286"/>
    <property type="match status" value="1"/>
</dbReference>
<reference evidence="4 5" key="1">
    <citation type="journal article" date="2017" name="Int. J. Syst. Evol. Microbiol.">
        <title>Pseudokineococcus basanitobsidens sp. nov., isolated from volcanic rock.</title>
        <authorList>
            <person name="Lee D.W."/>
            <person name="Park M.Y."/>
            <person name="Kim J.J."/>
            <person name="Kim B.S."/>
        </authorList>
    </citation>
    <scope>NUCLEOTIDE SEQUENCE [LARGE SCALE GENOMIC DNA]</scope>
    <source>
        <strain evidence="4 5">DSM 103726</strain>
    </source>
</reference>
<dbReference type="Proteomes" id="UP001387100">
    <property type="component" value="Unassembled WGS sequence"/>
</dbReference>
<name>A0ABU8RNG9_9ACTN</name>
<feature type="transmembrane region" description="Helical" evidence="2">
    <location>
        <begin position="28"/>
        <end position="56"/>
    </location>
</feature>
<keyword evidence="2" id="KW-1133">Transmembrane helix</keyword>
<sequence>MSEAAKPSGDREPLRAAGERTGSGPVPVVGALLALLALALGVVLVRDALVVLGALGGEAWLAQLVDVVAGTAPATWLVPVGVAVALVGVSLLSVALGRRTRTEVRLASRTAVTTEPRDVARLSSSVARDVDGVLGARTSAGRRSVVVRVSTTGDPAVPDAVQRAVAERLGVLQRTPSVRVRVEGDRR</sequence>
<dbReference type="RefSeq" id="WP_339576013.1">
    <property type="nucleotide sequence ID" value="NZ_JBBIAA010000028.1"/>
</dbReference>